<proteinExistence type="predicted"/>
<evidence type="ECO:0000313" key="1">
    <source>
        <dbReference type="EMBL" id="MBV7380493.1"/>
    </source>
</evidence>
<dbReference type="Proteomes" id="UP000756530">
    <property type="component" value="Unassembled WGS sequence"/>
</dbReference>
<organism evidence="1 2">
    <name type="scientific">Maritimibacter dapengensis</name>
    <dbReference type="NCBI Taxonomy" id="2836868"/>
    <lineage>
        <taxon>Bacteria</taxon>
        <taxon>Pseudomonadati</taxon>
        <taxon>Pseudomonadota</taxon>
        <taxon>Alphaproteobacteria</taxon>
        <taxon>Rhodobacterales</taxon>
        <taxon>Roseobacteraceae</taxon>
        <taxon>Maritimibacter</taxon>
    </lineage>
</organism>
<comment type="caution">
    <text evidence="1">The sequence shown here is derived from an EMBL/GenBank/DDBJ whole genome shotgun (WGS) entry which is preliminary data.</text>
</comment>
<evidence type="ECO:0008006" key="3">
    <source>
        <dbReference type="Google" id="ProtNLM"/>
    </source>
</evidence>
<dbReference type="EMBL" id="JAHUZE010000004">
    <property type="protein sequence ID" value="MBV7380493.1"/>
    <property type="molecule type" value="Genomic_DNA"/>
</dbReference>
<dbReference type="RefSeq" id="WP_218393699.1">
    <property type="nucleotide sequence ID" value="NZ_JAHUZE010000004.1"/>
</dbReference>
<evidence type="ECO:0000313" key="2">
    <source>
        <dbReference type="Proteomes" id="UP000756530"/>
    </source>
</evidence>
<reference evidence="1 2" key="1">
    <citation type="submission" date="2021-05" db="EMBL/GenBank/DDBJ databases">
        <title>Culturable bacteria isolated from Daya Bay.</title>
        <authorList>
            <person name="Zheng W."/>
            <person name="Yu S."/>
            <person name="Huang Y."/>
        </authorList>
    </citation>
    <scope>NUCLEOTIDE SEQUENCE [LARGE SCALE GENOMIC DNA]</scope>
    <source>
        <strain evidence="1 2">DP4N28-5</strain>
    </source>
</reference>
<keyword evidence="2" id="KW-1185">Reference proteome</keyword>
<protein>
    <recommendedName>
        <fullName evidence="3">Methyltransferase</fullName>
    </recommendedName>
</protein>
<name>A0ABS6T725_9RHOB</name>
<gene>
    <name evidence="1" type="ORF">KJP28_16325</name>
</gene>
<sequence>MTSTDFAIFEEGPWLAGGPGRLGAAAGVPTMLAHEEQLLCHWLGAEWASGWGALVDIGSFVGGPVARMAEGARGAGKTLRFHAFDRFAISDAHKAQFLYSKGVPPFEGEDSRGVATDLLAPWGDAIMLHAGELKDATWDREAAIEVLFIDATKSTETTDEIARVFYPALRPGSVVVQRGALHWREPWVAVHMARLGAVFEPVGHATDDALIFGCVEVLEAETLDAARLDGITDDDMIRTLLDMREVFARFGTEDRLVELIDAVERSPGKRAAWQMVARPG</sequence>
<accession>A0ABS6T725</accession>